<keyword evidence="2 5" id="KW-0689">Ribosomal protein</keyword>
<evidence type="ECO:0000256" key="6">
    <source>
        <dbReference type="SAM" id="MobiDB-lite"/>
    </source>
</evidence>
<dbReference type="NCBIfam" id="TIGR03953">
    <property type="entry name" value="rplD_bact"/>
    <property type="match status" value="1"/>
</dbReference>
<reference evidence="7 8" key="1">
    <citation type="submission" date="2020-07" db="EMBL/GenBank/DDBJ databases">
        <title>Roseicoccus Jingziensis gen. nov., sp. nov., isolated from coastal seawater.</title>
        <authorList>
            <person name="Feng X."/>
        </authorList>
    </citation>
    <scope>NUCLEOTIDE SEQUENCE [LARGE SCALE GENOMIC DNA]</scope>
    <source>
        <strain evidence="7 8">N1E253</strain>
    </source>
</reference>
<evidence type="ECO:0000256" key="2">
    <source>
        <dbReference type="ARBA" id="ARBA00022980"/>
    </source>
</evidence>
<dbReference type="GO" id="GO:0003735">
    <property type="term" value="F:structural constituent of ribosome"/>
    <property type="evidence" value="ECO:0007669"/>
    <property type="project" value="InterPro"/>
</dbReference>
<dbReference type="Pfam" id="PF00573">
    <property type="entry name" value="Ribosomal_L4"/>
    <property type="match status" value="1"/>
</dbReference>
<evidence type="ECO:0000313" key="7">
    <source>
        <dbReference type="EMBL" id="NWK56120.1"/>
    </source>
</evidence>
<dbReference type="Proteomes" id="UP000557872">
    <property type="component" value="Unassembled WGS sequence"/>
</dbReference>
<dbReference type="PANTHER" id="PTHR10746:SF6">
    <property type="entry name" value="LARGE RIBOSOMAL SUBUNIT PROTEIN UL4M"/>
    <property type="match status" value="1"/>
</dbReference>
<feature type="region of interest" description="Disordered" evidence="6">
    <location>
        <begin position="41"/>
        <end position="73"/>
    </location>
</feature>
<dbReference type="GO" id="GO:1990904">
    <property type="term" value="C:ribonucleoprotein complex"/>
    <property type="evidence" value="ECO:0007669"/>
    <property type="project" value="UniProtKB-KW"/>
</dbReference>
<keyword evidence="5" id="KW-0699">rRNA-binding</keyword>
<feature type="compositionally biased region" description="Basic residues" evidence="6">
    <location>
        <begin position="55"/>
        <end position="66"/>
    </location>
</feature>
<keyword evidence="8" id="KW-1185">Reference proteome</keyword>
<keyword evidence="5" id="KW-0694">RNA-binding</keyword>
<evidence type="ECO:0000256" key="4">
    <source>
        <dbReference type="ARBA" id="ARBA00035244"/>
    </source>
</evidence>
<dbReference type="GO" id="GO:0006412">
    <property type="term" value="P:translation"/>
    <property type="evidence" value="ECO:0007669"/>
    <property type="project" value="UniProtKB-UniRule"/>
</dbReference>
<dbReference type="PANTHER" id="PTHR10746">
    <property type="entry name" value="50S RIBOSOMAL PROTEIN L4"/>
    <property type="match status" value="1"/>
</dbReference>
<dbReference type="SUPFAM" id="SSF52166">
    <property type="entry name" value="Ribosomal protein L4"/>
    <property type="match status" value="1"/>
</dbReference>
<comment type="function">
    <text evidence="5">Forms part of the polypeptide exit tunnel.</text>
</comment>
<name>A0A851GMR7_9BACT</name>
<gene>
    <name evidence="5 7" type="primary">rplD</name>
    <name evidence="7" type="ORF">HW115_10905</name>
</gene>
<dbReference type="GO" id="GO:0005840">
    <property type="term" value="C:ribosome"/>
    <property type="evidence" value="ECO:0007669"/>
    <property type="project" value="UniProtKB-KW"/>
</dbReference>
<dbReference type="EMBL" id="JACBAZ010000004">
    <property type="protein sequence ID" value="NWK56120.1"/>
    <property type="molecule type" value="Genomic_DNA"/>
</dbReference>
<evidence type="ECO:0000313" key="8">
    <source>
        <dbReference type="Proteomes" id="UP000557872"/>
    </source>
</evidence>
<dbReference type="GO" id="GO:0019843">
    <property type="term" value="F:rRNA binding"/>
    <property type="evidence" value="ECO:0007669"/>
    <property type="project" value="UniProtKB-UniRule"/>
</dbReference>
<evidence type="ECO:0000256" key="5">
    <source>
        <dbReference type="HAMAP-Rule" id="MF_01328"/>
    </source>
</evidence>
<evidence type="ECO:0000256" key="3">
    <source>
        <dbReference type="ARBA" id="ARBA00023274"/>
    </source>
</evidence>
<comment type="subunit">
    <text evidence="5">Part of the 50S ribosomal subunit.</text>
</comment>
<dbReference type="Gene3D" id="3.40.1370.10">
    <property type="match status" value="1"/>
</dbReference>
<dbReference type="AlphaFoldDB" id="A0A851GMR7"/>
<keyword evidence="3 5" id="KW-0687">Ribonucleoprotein</keyword>
<comment type="caution">
    <text evidence="7">The sequence shown here is derived from an EMBL/GenBank/DDBJ whole genome shotgun (WGS) entry which is preliminary data.</text>
</comment>
<dbReference type="InterPro" id="IPR023574">
    <property type="entry name" value="Ribosomal_uL4_dom_sf"/>
</dbReference>
<dbReference type="InterPro" id="IPR013005">
    <property type="entry name" value="Ribosomal_uL4-like"/>
</dbReference>
<evidence type="ECO:0000256" key="1">
    <source>
        <dbReference type="ARBA" id="ARBA00010528"/>
    </source>
</evidence>
<comment type="similarity">
    <text evidence="1 5">Belongs to the universal ribosomal protein uL4 family.</text>
</comment>
<accession>A0A851GMR7</accession>
<comment type="function">
    <text evidence="5">One of the primary rRNA binding proteins, this protein initially binds near the 5'-end of the 23S rRNA. It is important during the early stages of 50S assembly. It makes multiple contacts with different domains of the 23S rRNA in the assembled 50S subunit and ribosome.</text>
</comment>
<protein>
    <recommendedName>
        <fullName evidence="4 5">Large ribosomal subunit protein uL4</fullName>
    </recommendedName>
</protein>
<dbReference type="InterPro" id="IPR002136">
    <property type="entry name" value="Ribosomal_uL4"/>
</dbReference>
<dbReference type="HAMAP" id="MF_01328_B">
    <property type="entry name" value="Ribosomal_uL4_B"/>
    <property type="match status" value="1"/>
</dbReference>
<sequence>MMSKTLSIQDAQAANIQVIEGHKGDQAVHDLITAYRANRRSGTANTKTRGEVKGSNKKLWKQKGTGRARAGTTKNPVWRGGGIVFGPKPRDYSKTVNKNVRRLALRKVLGDLISAERVIATDSFAIADGKTKSFVAAVKAFSEARKVLVVAESFDEKTYLAGRNVQSVLLMTASEVNIEQLLHADAVILVEDSYETLARRTA</sequence>
<proteinExistence type="inferred from homology"/>
<organism evidence="7 8">
    <name type="scientific">Oceaniferula marina</name>
    <dbReference type="NCBI Taxonomy" id="2748318"/>
    <lineage>
        <taxon>Bacteria</taxon>
        <taxon>Pseudomonadati</taxon>
        <taxon>Verrucomicrobiota</taxon>
        <taxon>Verrucomicrobiia</taxon>
        <taxon>Verrucomicrobiales</taxon>
        <taxon>Verrucomicrobiaceae</taxon>
        <taxon>Oceaniferula</taxon>
    </lineage>
</organism>